<name>A0A2J6S2S3_HYAVF</name>
<feature type="compositionally biased region" description="Polar residues" evidence="1">
    <location>
        <begin position="1"/>
        <end position="16"/>
    </location>
</feature>
<proteinExistence type="predicted"/>
<protein>
    <submittedName>
        <fullName evidence="2">Uncharacterized protein</fullName>
    </submittedName>
</protein>
<dbReference type="Proteomes" id="UP000235786">
    <property type="component" value="Unassembled WGS sequence"/>
</dbReference>
<evidence type="ECO:0000313" key="3">
    <source>
        <dbReference type="Proteomes" id="UP000235786"/>
    </source>
</evidence>
<organism evidence="2 3">
    <name type="scientific">Hyaloscypha variabilis (strain UAMH 11265 / GT02V1 / F)</name>
    <name type="common">Meliniomyces variabilis</name>
    <dbReference type="NCBI Taxonomy" id="1149755"/>
    <lineage>
        <taxon>Eukaryota</taxon>
        <taxon>Fungi</taxon>
        <taxon>Dikarya</taxon>
        <taxon>Ascomycota</taxon>
        <taxon>Pezizomycotina</taxon>
        <taxon>Leotiomycetes</taxon>
        <taxon>Helotiales</taxon>
        <taxon>Hyaloscyphaceae</taxon>
        <taxon>Hyaloscypha</taxon>
        <taxon>Hyaloscypha variabilis</taxon>
    </lineage>
</organism>
<gene>
    <name evidence="2" type="ORF">L207DRAFT_245444</name>
</gene>
<dbReference type="AlphaFoldDB" id="A0A2J6S2S3"/>
<dbReference type="EMBL" id="KZ613940">
    <property type="protein sequence ID" value="PMD45028.1"/>
    <property type="molecule type" value="Genomic_DNA"/>
</dbReference>
<evidence type="ECO:0000256" key="1">
    <source>
        <dbReference type="SAM" id="MobiDB-lite"/>
    </source>
</evidence>
<accession>A0A2J6S2S3</accession>
<reference evidence="2 3" key="1">
    <citation type="submission" date="2016-04" db="EMBL/GenBank/DDBJ databases">
        <title>A degradative enzymes factory behind the ericoid mycorrhizal symbiosis.</title>
        <authorList>
            <consortium name="DOE Joint Genome Institute"/>
            <person name="Martino E."/>
            <person name="Morin E."/>
            <person name="Grelet G."/>
            <person name="Kuo A."/>
            <person name="Kohler A."/>
            <person name="Daghino S."/>
            <person name="Barry K."/>
            <person name="Choi C."/>
            <person name="Cichocki N."/>
            <person name="Clum A."/>
            <person name="Copeland A."/>
            <person name="Hainaut M."/>
            <person name="Haridas S."/>
            <person name="Labutti K."/>
            <person name="Lindquist E."/>
            <person name="Lipzen A."/>
            <person name="Khouja H.-R."/>
            <person name="Murat C."/>
            <person name="Ohm R."/>
            <person name="Olson A."/>
            <person name="Spatafora J."/>
            <person name="Veneault-Fourrey C."/>
            <person name="Henrissat B."/>
            <person name="Grigoriev I."/>
            <person name="Martin F."/>
            <person name="Perotto S."/>
        </authorList>
    </citation>
    <scope>NUCLEOTIDE SEQUENCE [LARGE SCALE GENOMIC DNA]</scope>
    <source>
        <strain evidence="2 3">F</strain>
    </source>
</reference>
<keyword evidence="3" id="KW-1185">Reference proteome</keyword>
<sequence>MEAPLSSPSLNGPSKNQPSYFSSSTSSSAQSSGPTSAPQSTQQQPPLQPPPQRQLPTDSASPFLRDFNLVAEAAKRAQMACLMRDLEAVGI</sequence>
<evidence type="ECO:0000313" key="2">
    <source>
        <dbReference type="EMBL" id="PMD45028.1"/>
    </source>
</evidence>
<dbReference type="OrthoDB" id="4157208at2759"/>
<feature type="compositionally biased region" description="Low complexity" evidence="1">
    <location>
        <begin position="17"/>
        <end position="45"/>
    </location>
</feature>
<feature type="region of interest" description="Disordered" evidence="1">
    <location>
        <begin position="1"/>
        <end position="61"/>
    </location>
</feature>